<evidence type="ECO:0000256" key="3">
    <source>
        <dbReference type="ARBA" id="ARBA00009528"/>
    </source>
</evidence>
<evidence type="ECO:0000256" key="7">
    <source>
        <dbReference type="ARBA" id="ARBA00023211"/>
    </source>
</evidence>
<evidence type="ECO:0000256" key="6">
    <source>
        <dbReference type="ARBA" id="ARBA00022801"/>
    </source>
</evidence>
<dbReference type="HAMAP" id="MF_00181">
    <property type="entry name" value="Cytosol_peptidase_M17"/>
    <property type="match status" value="1"/>
</dbReference>
<comment type="cofactor">
    <cofactor evidence="8">
        <name>Mn(2+)</name>
        <dbReference type="ChEBI" id="CHEBI:29035"/>
    </cofactor>
    <text evidence="8">Binds 2 manganese ions per subunit.</text>
</comment>
<dbReference type="Pfam" id="PF02789">
    <property type="entry name" value="Peptidase_M17_N"/>
    <property type="match status" value="1"/>
</dbReference>
<dbReference type="PROSITE" id="PS00631">
    <property type="entry name" value="CYTOSOL_AP"/>
    <property type="match status" value="1"/>
</dbReference>
<dbReference type="CDD" id="cd00433">
    <property type="entry name" value="Peptidase_M17"/>
    <property type="match status" value="1"/>
</dbReference>
<evidence type="ECO:0000256" key="4">
    <source>
        <dbReference type="ARBA" id="ARBA00022438"/>
    </source>
</evidence>
<protein>
    <recommendedName>
        <fullName evidence="8">Probable cytosol aminopeptidase</fullName>
        <ecNumber evidence="8">3.4.11.1</ecNumber>
    </recommendedName>
    <alternativeName>
        <fullName evidence="8">Leucine aminopeptidase</fullName>
        <shortName evidence="8">LAP</shortName>
        <ecNumber evidence="8">3.4.11.10</ecNumber>
    </alternativeName>
    <alternativeName>
        <fullName evidence="8">Leucyl aminopeptidase</fullName>
    </alternativeName>
</protein>
<feature type="binding site" evidence="8">
    <location>
        <position position="326"/>
    </location>
    <ligand>
        <name>Mn(2+)</name>
        <dbReference type="ChEBI" id="CHEBI:29035"/>
        <label>2</label>
    </ligand>
</feature>
<dbReference type="SUPFAM" id="SSF53187">
    <property type="entry name" value="Zn-dependent exopeptidases"/>
    <property type="match status" value="1"/>
</dbReference>
<dbReference type="GO" id="GO:0006508">
    <property type="term" value="P:proteolysis"/>
    <property type="evidence" value="ECO:0007669"/>
    <property type="project" value="UniProtKB-KW"/>
</dbReference>
<dbReference type="STRING" id="293.GCA_000988015_02586"/>
<keyword evidence="8" id="KW-0963">Cytoplasm</keyword>
<dbReference type="InterPro" id="IPR011356">
    <property type="entry name" value="Leucine_aapep/pepB"/>
</dbReference>
<evidence type="ECO:0000256" key="2">
    <source>
        <dbReference type="ARBA" id="ARBA00000967"/>
    </source>
</evidence>
<dbReference type="Proteomes" id="UP000197024">
    <property type="component" value="Chromosome"/>
</dbReference>
<dbReference type="EMBL" id="CP021995">
    <property type="protein sequence ID" value="ASD26858.1"/>
    <property type="molecule type" value="Genomic_DNA"/>
</dbReference>
<dbReference type="InterPro" id="IPR043472">
    <property type="entry name" value="Macro_dom-like"/>
</dbReference>
<dbReference type="Gene3D" id="3.40.220.10">
    <property type="entry name" value="Leucine Aminopeptidase, subunit E, domain 1"/>
    <property type="match status" value="1"/>
</dbReference>
<dbReference type="InterPro" id="IPR000819">
    <property type="entry name" value="Peptidase_M17_C"/>
</dbReference>
<keyword evidence="4 8" id="KW-0031">Aminopeptidase</keyword>
<dbReference type="Gene3D" id="3.40.630.10">
    <property type="entry name" value="Zn peptidases"/>
    <property type="match status" value="1"/>
</dbReference>
<reference evidence="11 12" key="2">
    <citation type="submission" date="2017-06" db="EMBL/GenBank/DDBJ databases">
        <authorList>
            <person name="Kim H.J."/>
            <person name="Triplett B.A."/>
        </authorList>
    </citation>
    <scope>NUCLEOTIDE SEQUENCE [LARGE SCALE GENOMIC DNA]</scope>
    <source>
        <strain evidence="11 12">BZC3</strain>
    </source>
</reference>
<feature type="active site" evidence="8">
    <location>
        <position position="315"/>
    </location>
</feature>
<dbReference type="AlphaFoldDB" id="A0A1Z3LXE1"/>
<comment type="subcellular location">
    <subcellularLocation>
        <location evidence="8">Cytoplasm</location>
    </subcellularLocation>
</comment>
<dbReference type="EC" id="3.4.11.1" evidence="8"/>
<feature type="signal peptide" evidence="9">
    <location>
        <begin position="1"/>
        <end position="29"/>
    </location>
</feature>
<name>A0A1Z3LXE1_BREDI</name>
<evidence type="ECO:0000256" key="8">
    <source>
        <dbReference type="HAMAP-Rule" id="MF_00181"/>
    </source>
</evidence>
<feature type="chain" id="PRO_5012012157" description="Probable cytosol aminopeptidase" evidence="9">
    <location>
        <begin position="30"/>
        <end position="546"/>
    </location>
</feature>
<feature type="binding site" evidence="8">
    <location>
        <position position="387"/>
    </location>
    <ligand>
        <name>Mn(2+)</name>
        <dbReference type="ChEBI" id="CHEBI:29035"/>
        <label>2</label>
    </ligand>
</feature>
<comment type="similarity">
    <text evidence="3 8">Belongs to the peptidase M17 family.</text>
</comment>
<dbReference type="RefSeq" id="WP_088410713.1">
    <property type="nucleotide sequence ID" value="NZ_CP021995.1"/>
</dbReference>
<comment type="function">
    <text evidence="8">Presumably involved in the processing and regular turnover of intracellular proteins. Catalyzes the removal of unsubstituted N-terminal amino acids from various peptides.</text>
</comment>
<dbReference type="PANTHER" id="PTHR11963">
    <property type="entry name" value="LEUCINE AMINOPEPTIDASE-RELATED"/>
    <property type="match status" value="1"/>
</dbReference>
<proteinExistence type="inferred from homology"/>
<reference evidence="11 12" key="1">
    <citation type="submission" date="2017-06" db="EMBL/GenBank/DDBJ databases">
        <title>Biodegradation of gentamicin by bacterial consortia AMQD4 in synthetic medium and raw gentamicin sewage.</title>
        <authorList>
            <person name="Chang H."/>
            <person name="Feng Y."/>
            <person name="Li Z."/>
            <person name="Xue J."/>
            <person name="Cheng D."/>
        </authorList>
    </citation>
    <scope>NUCLEOTIDE SEQUENCE [LARGE SCALE GENOMIC DNA]</scope>
    <source>
        <strain evidence="11 12">BZC3</strain>
    </source>
</reference>
<feature type="binding site" evidence="8">
    <location>
        <position position="385"/>
    </location>
    <ligand>
        <name>Mn(2+)</name>
        <dbReference type="ChEBI" id="CHEBI:29035"/>
        <label>1</label>
    </ligand>
</feature>
<dbReference type="InterPro" id="IPR023042">
    <property type="entry name" value="Peptidase_M17_leu_NH2_pept"/>
</dbReference>
<keyword evidence="6 8" id="KW-0378">Hydrolase</keyword>
<feature type="binding site" evidence="8">
    <location>
        <position position="308"/>
    </location>
    <ligand>
        <name>Mn(2+)</name>
        <dbReference type="ChEBI" id="CHEBI:29035"/>
        <label>1</label>
    </ligand>
</feature>
<evidence type="ECO:0000256" key="5">
    <source>
        <dbReference type="ARBA" id="ARBA00022670"/>
    </source>
</evidence>
<feature type="binding site" evidence="8">
    <location>
        <position position="387"/>
    </location>
    <ligand>
        <name>Mn(2+)</name>
        <dbReference type="ChEBI" id="CHEBI:29035"/>
        <label>1</label>
    </ligand>
</feature>
<feature type="active site" evidence="8">
    <location>
        <position position="389"/>
    </location>
</feature>
<keyword evidence="5 8" id="KW-0645">Protease</keyword>
<accession>A0A1Z3LXE1</accession>
<dbReference type="PANTHER" id="PTHR11963:SF23">
    <property type="entry name" value="CYTOSOL AMINOPEPTIDASE"/>
    <property type="match status" value="1"/>
</dbReference>
<comment type="catalytic activity">
    <reaction evidence="1 8">
        <text>Release of an N-terminal amino acid, Xaa-|-Yaa-, in which Xaa is preferably Leu, but may be other amino acids including Pro although not Arg or Lys, and Yaa may be Pro. Amino acid amides and methyl esters are also readily hydrolyzed, but rates on arylamides are exceedingly low.</text>
        <dbReference type="EC" id="3.4.11.1"/>
    </reaction>
</comment>
<keyword evidence="9" id="KW-0732">Signal</keyword>
<dbReference type="GO" id="GO:0030145">
    <property type="term" value="F:manganese ion binding"/>
    <property type="evidence" value="ECO:0007669"/>
    <property type="project" value="UniProtKB-UniRule"/>
</dbReference>
<evidence type="ECO:0000256" key="9">
    <source>
        <dbReference type="SAM" id="SignalP"/>
    </source>
</evidence>
<feature type="binding site" evidence="8">
    <location>
        <position position="303"/>
    </location>
    <ligand>
        <name>Mn(2+)</name>
        <dbReference type="ChEBI" id="CHEBI:29035"/>
        <label>2</label>
    </ligand>
</feature>
<dbReference type="GO" id="GO:0005737">
    <property type="term" value="C:cytoplasm"/>
    <property type="evidence" value="ECO:0007669"/>
    <property type="project" value="UniProtKB-SubCell"/>
</dbReference>
<evidence type="ECO:0000313" key="12">
    <source>
        <dbReference type="Proteomes" id="UP000197024"/>
    </source>
</evidence>
<gene>
    <name evidence="8" type="primary">pepA</name>
    <name evidence="11" type="ORF">CD943_08115</name>
</gene>
<dbReference type="InterPro" id="IPR008283">
    <property type="entry name" value="Peptidase_M17_N"/>
</dbReference>
<comment type="catalytic activity">
    <reaction evidence="2 8">
        <text>Release of an N-terminal amino acid, preferentially leucine, but not glutamic or aspartic acids.</text>
        <dbReference type="EC" id="3.4.11.10"/>
    </reaction>
</comment>
<dbReference type="EC" id="3.4.11.10" evidence="8"/>
<dbReference type="GO" id="GO:0070006">
    <property type="term" value="F:metalloaminopeptidase activity"/>
    <property type="evidence" value="ECO:0007669"/>
    <property type="project" value="InterPro"/>
</dbReference>
<keyword evidence="8" id="KW-0479">Metal-binding</keyword>
<dbReference type="NCBIfam" id="NF002077">
    <property type="entry name" value="PRK00913.2-4"/>
    <property type="match status" value="1"/>
</dbReference>
<evidence type="ECO:0000259" key="10">
    <source>
        <dbReference type="PROSITE" id="PS00631"/>
    </source>
</evidence>
<feature type="domain" description="Cytosol aminopeptidase" evidence="10">
    <location>
        <begin position="383"/>
        <end position="390"/>
    </location>
</feature>
<dbReference type="PRINTS" id="PR00481">
    <property type="entry name" value="LAMNOPPTDASE"/>
</dbReference>
<evidence type="ECO:0000256" key="1">
    <source>
        <dbReference type="ARBA" id="ARBA00000135"/>
    </source>
</evidence>
<dbReference type="SUPFAM" id="SSF52949">
    <property type="entry name" value="Macro domain-like"/>
    <property type="match status" value="1"/>
</dbReference>
<dbReference type="Pfam" id="PF00883">
    <property type="entry name" value="Peptidase_M17"/>
    <property type="match status" value="1"/>
</dbReference>
<keyword evidence="7 8" id="KW-0464">Manganese</keyword>
<sequence length="546" mass="55431">MRRTTRIPSFAAAALIAAAGLSVAVPAEAQGRRAAPAAERSDWPARAAPAQTRAVTFAASAAPSGALVLPLSSEAELAARGAALDVATRQTIASALTAARFDYKARQTLSLHGVGGWDRILVIGLGEAPKAADIQTAGIVAGRALNSQPGALTAVTSGLSADLASELATGLGIGHYRSDLYVTTGRDRPAPGALTVVADDASGAQAHHRRGAALIEAMAWTRDVSNEPANVIYPESFVERARVAFAGVPGVEITELDVPAMQRLGMGALLGVGQGSSRPPRLLAVRYRGQGASGDGPIALLGKGITFDSGGISIKPGANMGNMKMDMSGAASVVGAVLALAKGGAPVDVVAVAALAENMPDGGAIRPADVLTAMNGKTIEIISTDAEGRLVLADAVVWADTTLNPAAIVDVATLTGSVGGALGNDYAGLFSRHDALADQLKTAGDATGETLWRLPLHPSYVRATSSTIADIKNSGDGGAGAGTGAHFIGYFARPETPWAHLDIANMAFGAANDVKPAGSAGYSVRLLERFVRDFQPVAKEKGTGGY</sequence>
<evidence type="ECO:0000313" key="11">
    <source>
        <dbReference type="EMBL" id="ASD26858.1"/>
    </source>
</evidence>
<organism evidence="11 12">
    <name type="scientific">Brevundimonas diminuta</name>
    <name type="common">Pseudomonas diminuta</name>
    <dbReference type="NCBI Taxonomy" id="293"/>
    <lineage>
        <taxon>Bacteria</taxon>
        <taxon>Pseudomonadati</taxon>
        <taxon>Pseudomonadota</taxon>
        <taxon>Alphaproteobacteria</taxon>
        <taxon>Caulobacterales</taxon>
        <taxon>Caulobacteraceae</taxon>
        <taxon>Brevundimonas</taxon>
    </lineage>
</organism>
<feature type="binding site" evidence="8">
    <location>
        <position position="308"/>
    </location>
    <ligand>
        <name>Mn(2+)</name>
        <dbReference type="ChEBI" id="CHEBI:29035"/>
        <label>2</label>
    </ligand>
</feature>